<evidence type="ECO:0000313" key="2">
    <source>
        <dbReference type="Proteomes" id="UP001241377"/>
    </source>
</evidence>
<keyword evidence="2" id="KW-1185">Reference proteome</keyword>
<dbReference type="EMBL" id="JASBWR010000043">
    <property type="protein sequence ID" value="KAJ9104018.1"/>
    <property type="molecule type" value="Genomic_DNA"/>
</dbReference>
<proteinExistence type="predicted"/>
<dbReference type="Proteomes" id="UP001241377">
    <property type="component" value="Unassembled WGS sequence"/>
</dbReference>
<comment type="caution">
    <text evidence="1">The sequence shown here is derived from an EMBL/GenBank/DDBJ whole genome shotgun (WGS) entry which is preliminary data.</text>
</comment>
<organism evidence="1 2">
    <name type="scientific">Naganishia cerealis</name>
    <dbReference type="NCBI Taxonomy" id="610337"/>
    <lineage>
        <taxon>Eukaryota</taxon>
        <taxon>Fungi</taxon>
        <taxon>Dikarya</taxon>
        <taxon>Basidiomycota</taxon>
        <taxon>Agaricomycotina</taxon>
        <taxon>Tremellomycetes</taxon>
        <taxon>Filobasidiales</taxon>
        <taxon>Filobasidiaceae</taxon>
        <taxon>Naganishia</taxon>
    </lineage>
</organism>
<gene>
    <name evidence="1" type="ORF">QFC19_004152</name>
</gene>
<name>A0ACC2VX68_9TREE</name>
<accession>A0ACC2VX68</accession>
<protein>
    <submittedName>
        <fullName evidence="1">Uncharacterized protein</fullName>
    </submittedName>
</protein>
<evidence type="ECO:0000313" key="1">
    <source>
        <dbReference type="EMBL" id="KAJ9104018.1"/>
    </source>
</evidence>
<reference evidence="1" key="1">
    <citation type="submission" date="2023-04" db="EMBL/GenBank/DDBJ databases">
        <title>Draft Genome sequencing of Naganishia species isolated from polar environments using Oxford Nanopore Technology.</title>
        <authorList>
            <person name="Leo P."/>
            <person name="Venkateswaran K."/>
        </authorList>
    </citation>
    <scope>NUCLEOTIDE SEQUENCE</scope>
    <source>
        <strain evidence="1">MNA-CCFEE 5261</strain>
    </source>
</reference>
<sequence>MARESSNALLHLERTASTDTQLRPFPTENLAQELIHLILYHVLSEPDFGPNGRWALRDEATREKLQWSKAHKQRATLHLKFCLIHRSWTPYVLRSLYRAPRLTSKFSIQRLTDCLTHPEKLWGVDVSKETGKVVGGVVGDRKHFVRHMGFHIGSGRESSVDWIMYSGYLCGQQTLSRYVHVYMDGNLKAGVPGTAPRKTLRDFLLSITVCRDCDEEGYHQQNQKANIFGDARNKDSVYSALRNCPLEALGLKVAGGNRRAGVLDDILEVIPGIRRLFLAADLVSPAFFDQELPKHLSEILFGCSTRKPVVFSGRKSVETLWEIGRTFAKSNSAYMEKFPAMDTRTDQRDTSAITCDISSSGALASLHQRYRYPGEYPPLDFEHNYILKLHEELAKNRSAYEPYMQPFDWENAFAYEVSNPNGRMSPVGLESWLAEETGETGSLRDFAVQESEIIKAVQALCWRD</sequence>